<evidence type="ECO:0000313" key="2">
    <source>
        <dbReference type="Proteomes" id="UP001208570"/>
    </source>
</evidence>
<protein>
    <submittedName>
        <fullName evidence="1">Uncharacterized protein</fullName>
    </submittedName>
</protein>
<sequence length="293" mass="34228">MLLTVTITKDMSTMFNRHFTWSIYIIFILKDQILYGNDAKALVTSANIQKEVTALDGGPLTLTWTSHLSDLNISWCYWQQFNRDYRKWETFLSWDNINKRKENLSPLNVGWQMMTTEPCMKGIRRNVTNPEHGGVYQLVIRDSKNLEYTVEYNVHFIEEIIDDFVDVKIPQILRGRKGLRQDDNEKMVQINQLRVEEAKLRELSLIWEEVTEKASRLDTNIITIEEDSGTLTGGITAGCDQSVTSQNSDCEDSLVQFRKQLRDVRRRVEEEREKLIDLYLSKLLVETSHLQEA</sequence>
<accession>A0AAD9MTB1</accession>
<reference evidence="1" key="1">
    <citation type="journal article" date="2023" name="Mol. Biol. Evol.">
        <title>Third-Generation Sequencing Reveals the Adaptive Role of the Epigenome in Three Deep-Sea Polychaetes.</title>
        <authorList>
            <person name="Perez M."/>
            <person name="Aroh O."/>
            <person name="Sun Y."/>
            <person name="Lan Y."/>
            <person name="Juniper S.K."/>
            <person name="Young C.R."/>
            <person name="Angers B."/>
            <person name="Qian P.Y."/>
        </authorList>
    </citation>
    <scope>NUCLEOTIDE SEQUENCE</scope>
    <source>
        <strain evidence="1">P08H-3</strain>
    </source>
</reference>
<proteinExistence type="predicted"/>
<evidence type="ECO:0000313" key="1">
    <source>
        <dbReference type="EMBL" id="KAK2144655.1"/>
    </source>
</evidence>
<dbReference type="AlphaFoldDB" id="A0AAD9MTB1"/>
<comment type="caution">
    <text evidence="1">The sequence shown here is derived from an EMBL/GenBank/DDBJ whole genome shotgun (WGS) entry which is preliminary data.</text>
</comment>
<dbReference type="EMBL" id="JAODUP010000739">
    <property type="protein sequence ID" value="KAK2144655.1"/>
    <property type="molecule type" value="Genomic_DNA"/>
</dbReference>
<dbReference type="Proteomes" id="UP001208570">
    <property type="component" value="Unassembled WGS sequence"/>
</dbReference>
<organism evidence="1 2">
    <name type="scientific">Paralvinella palmiformis</name>
    <dbReference type="NCBI Taxonomy" id="53620"/>
    <lineage>
        <taxon>Eukaryota</taxon>
        <taxon>Metazoa</taxon>
        <taxon>Spiralia</taxon>
        <taxon>Lophotrochozoa</taxon>
        <taxon>Annelida</taxon>
        <taxon>Polychaeta</taxon>
        <taxon>Sedentaria</taxon>
        <taxon>Canalipalpata</taxon>
        <taxon>Terebellida</taxon>
        <taxon>Terebelliformia</taxon>
        <taxon>Alvinellidae</taxon>
        <taxon>Paralvinella</taxon>
    </lineage>
</organism>
<keyword evidence="2" id="KW-1185">Reference proteome</keyword>
<name>A0AAD9MTB1_9ANNE</name>
<gene>
    <name evidence="1" type="ORF">LSH36_739g00019</name>
</gene>